<evidence type="ECO:0008006" key="4">
    <source>
        <dbReference type="Google" id="ProtNLM"/>
    </source>
</evidence>
<dbReference type="OrthoDB" id="1454256at2"/>
<dbReference type="EMBL" id="VJVW01000002">
    <property type="protein sequence ID" value="MUP41952.1"/>
    <property type="molecule type" value="Genomic_DNA"/>
</dbReference>
<evidence type="ECO:0000256" key="1">
    <source>
        <dbReference type="SAM" id="MobiDB-lite"/>
    </source>
</evidence>
<keyword evidence="3" id="KW-1185">Reference proteome</keyword>
<evidence type="ECO:0000313" key="2">
    <source>
        <dbReference type="EMBL" id="MUP41952.1"/>
    </source>
</evidence>
<name>A0A7K1LMB4_9FLAO</name>
<gene>
    <name evidence="2" type="ORF">FLP08_05165</name>
</gene>
<feature type="compositionally biased region" description="Acidic residues" evidence="1">
    <location>
        <begin position="41"/>
        <end position="55"/>
    </location>
</feature>
<organism evidence="2 3">
    <name type="scientific">Christiangramia aestuarii</name>
    <dbReference type="NCBI Taxonomy" id="1028746"/>
    <lineage>
        <taxon>Bacteria</taxon>
        <taxon>Pseudomonadati</taxon>
        <taxon>Bacteroidota</taxon>
        <taxon>Flavobacteriia</taxon>
        <taxon>Flavobacteriales</taxon>
        <taxon>Flavobacteriaceae</taxon>
        <taxon>Christiangramia</taxon>
    </lineage>
</organism>
<accession>A0A7K1LMB4</accession>
<reference evidence="2 3" key="1">
    <citation type="submission" date="2019-07" db="EMBL/GenBank/DDBJ databases">
        <title>Gramella aestuarii sp. nov., isolated from a tidal flat, and emended description of Gramella echinicola.</title>
        <authorList>
            <person name="Liu L."/>
        </authorList>
    </citation>
    <scope>NUCLEOTIDE SEQUENCE [LARGE SCALE GENOMIC DNA]</scope>
    <source>
        <strain evidence="2 3">BS12</strain>
    </source>
</reference>
<evidence type="ECO:0000313" key="3">
    <source>
        <dbReference type="Proteomes" id="UP000460416"/>
    </source>
</evidence>
<dbReference type="AlphaFoldDB" id="A0A7K1LMB4"/>
<feature type="compositionally biased region" description="Acidic residues" evidence="1">
    <location>
        <begin position="63"/>
        <end position="83"/>
    </location>
</feature>
<dbReference type="Proteomes" id="UP000460416">
    <property type="component" value="Unassembled WGS sequence"/>
</dbReference>
<feature type="region of interest" description="Disordered" evidence="1">
    <location>
        <begin position="41"/>
        <end position="83"/>
    </location>
</feature>
<sequence length="83" mass="9198">MKKLFVLFAVATMSLSIYSCRETTEEKTEDAVEAMGEDVENAAEEAGNEMEEAGQDVENAAENAEEEMEQEVQEEVNETDDNA</sequence>
<proteinExistence type="predicted"/>
<comment type="caution">
    <text evidence="2">The sequence shown here is derived from an EMBL/GenBank/DDBJ whole genome shotgun (WGS) entry which is preliminary data.</text>
</comment>
<protein>
    <recommendedName>
        <fullName evidence="4">YtxH domain-containing protein</fullName>
    </recommendedName>
</protein>
<dbReference type="RefSeq" id="WP_156274734.1">
    <property type="nucleotide sequence ID" value="NZ_BAABGI010000001.1"/>
</dbReference>
<dbReference type="PROSITE" id="PS51257">
    <property type="entry name" value="PROKAR_LIPOPROTEIN"/>
    <property type="match status" value="1"/>
</dbReference>